<organism evidence="1 2">
    <name type="scientific">Acidovorax facilis</name>
    <dbReference type="NCBI Taxonomy" id="12917"/>
    <lineage>
        <taxon>Bacteria</taxon>
        <taxon>Pseudomonadati</taxon>
        <taxon>Pseudomonadota</taxon>
        <taxon>Betaproteobacteria</taxon>
        <taxon>Burkholderiales</taxon>
        <taxon>Comamonadaceae</taxon>
        <taxon>Acidovorax</taxon>
    </lineage>
</organism>
<dbReference type="Proteomes" id="UP001595693">
    <property type="component" value="Unassembled WGS sequence"/>
</dbReference>
<dbReference type="EMBL" id="JBHSAJ010000002">
    <property type="protein sequence ID" value="MFC3933469.1"/>
    <property type="molecule type" value="Genomic_DNA"/>
</dbReference>
<gene>
    <name evidence="1" type="ORF">ACFOW3_02410</name>
</gene>
<evidence type="ECO:0000313" key="2">
    <source>
        <dbReference type="Proteomes" id="UP001595693"/>
    </source>
</evidence>
<proteinExistence type="predicted"/>
<dbReference type="RefSeq" id="WP_207402198.1">
    <property type="nucleotide sequence ID" value="NZ_JAMXAX010000189.1"/>
</dbReference>
<sequence>MSISMNVKISGLQQLKAELAGFSDRRLRAATATAITRTAKHLASDWQKEIDTKIDRPTPMTKSAVRIEPARANKLSATVALKDVSRSGSLSQNDYLQQHELGGSRLVKKFERALIASGAMPQGYITVPGKGADRNGFGNVPRSTIIAVISQLGTDFSEGYQQTISKDATKRAKSQARHGKRYFVMPVNNGRVSPGVYMRGADRNMKMVFAFKRVVNYSRKLTLQDAAKESRVQAIAAQEFDRAISESMARMRSAK</sequence>
<name>A0ABV8D4L7_9BURK</name>
<comment type="caution">
    <text evidence="1">The sequence shown here is derived from an EMBL/GenBank/DDBJ whole genome shotgun (WGS) entry which is preliminary data.</text>
</comment>
<keyword evidence="2" id="KW-1185">Reference proteome</keyword>
<reference evidence="2" key="1">
    <citation type="journal article" date="2019" name="Int. J. Syst. Evol. Microbiol.">
        <title>The Global Catalogue of Microorganisms (GCM) 10K type strain sequencing project: providing services to taxonomists for standard genome sequencing and annotation.</title>
        <authorList>
            <consortium name="The Broad Institute Genomics Platform"/>
            <consortium name="The Broad Institute Genome Sequencing Center for Infectious Disease"/>
            <person name="Wu L."/>
            <person name="Ma J."/>
        </authorList>
    </citation>
    <scope>NUCLEOTIDE SEQUENCE [LARGE SCALE GENOMIC DNA]</scope>
    <source>
        <strain evidence="2">CCUG 2113</strain>
    </source>
</reference>
<protein>
    <submittedName>
        <fullName evidence="1">Uncharacterized protein</fullName>
    </submittedName>
</protein>
<evidence type="ECO:0000313" key="1">
    <source>
        <dbReference type="EMBL" id="MFC3933469.1"/>
    </source>
</evidence>
<accession>A0ABV8D4L7</accession>